<evidence type="ECO:0000313" key="3">
    <source>
        <dbReference type="EMBL" id="UXE36534.1"/>
    </source>
</evidence>
<dbReference type="AlphaFoldDB" id="A0A225TV59"/>
<dbReference type="Proteomes" id="UP000229713">
    <property type="component" value="Unassembled WGS sequence"/>
</dbReference>
<dbReference type="PaxDb" id="1286170-RORB6_09755"/>
<dbReference type="Proteomes" id="UP001064206">
    <property type="component" value="Chromosome"/>
</dbReference>
<dbReference type="EMBL" id="NKYI01000016">
    <property type="protein sequence ID" value="PIK84840.1"/>
    <property type="molecule type" value="Genomic_DNA"/>
</dbReference>
<gene>
    <name evidence="2" type="ORF">CFY86_09080</name>
    <name evidence="3" type="ORF">N2J37_18510</name>
</gene>
<evidence type="ECO:0000313" key="4">
    <source>
        <dbReference type="Proteomes" id="UP000229713"/>
    </source>
</evidence>
<accession>A0A225TV59</accession>
<dbReference type="GeneID" id="93754979"/>
<organism evidence="2 4">
    <name type="scientific">Raoultella ornithinolytica</name>
    <name type="common">Klebsiella ornithinolytica</name>
    <dbReference type="NCBI Taxonomy" id="54291"/>
    <lineage>
        <taxon>Bacteria</taxon>
        <taxon>Pseudomonadati</taxon>
        <taxon>Pseudomonadota</taxon>
        <taxon>Gammaproteobacteria</taxon>
        <taxon>Enterobacterales</taxon>
        <taxon>Enterobacteriaceae</taxon>
        <taxon>Klebsiella/Raoultella group</taxon>
        <taxon>Raoultella</taxon>
    </lineage>
</organism>
<name>A0A225TV59_RAOOR</name>
<dbReference type="RefSeq" id="WP_015584697.1">
    <property type="nucleotide sequence ID" value="NZ_AP019669.1"/>
</dbReference>
<sequence length="80" mass="9082">MARQRLNGDIPVPTASAADTFDDIPQARKQAIREEVMDDYYARLQAVKKEVDAMTITQREMFHRSLTETLALLSVGETKK</sequence>
<feature type="region of interest" description="Disordered" evidence="1">
    <location>
        <begin position="1"/>
        <end position="21"/>
    </location>
</feature>
<proteinExistence type="predicted"/>
<protein>
    <submittedName>
        <fullName evidence="2">Uncharacterized protein</fullName>
    </submittedName>
</protein>
<reference evidence="2 4" key="1">
    <citation type="submission" date="2017-07" db="EMBL/GenBank/DDBJ databases">
        <title>Raoultella ornithinolytica strain HH3 draft genome.</title>
        <authorList>
            <person name="Duceppe M.-O."/>
            <person name="Huang H."/>
            <person name="Phipps-Todd B."/>
        </authorList>
    </citation>
    <scope>NUCLEOTIDE SEQUENCE [LARGE SCALE GENOMIC DNA]</scope>
    <source>
        <strain evidence="2 4">HH3</strain>
    </source>
</reference>
<evidence type="ECO:0000256" key="1">
    <source>
        <dbReference type="SAM" id="MobiDB-lite"/>
    </source>
</evidence>
<reference evidence="3" key="2">
    <citation type="submission" date="2022-09" db="EMBL/GenBank/DDBJ databases">
        <title>Multidrug resistance Raoultella ornithinolytica Strain MQB_Silv_108.</title>
        <authorList>
            <person name="Quintela-Baluja M."/>
        </authorList>
    </citation>
    <scope>NUCLEOTIDE SEQUENCE</scope>
    <source>
        <strain evidence="3">MQB_Silv_108</strain>
    </source>
</reference>
<evidence type="ECO:0000313" key="2">
    <source>
        <dbReference type="EMBL" id="PIK84840.1"/>
    </source>
</evidence>
<dbReference type="EMBL" id="CP104450">
    <property type="protein sequence ID" value="UXE36534.1"/>
    <property type="molecule type" value="Genomic_DNA"/>
</dbReference>